<gene>
    <name evidence="2" type="ORF">BASA50_009667</name>
</gene>
<keyword evidence="3" id="KW-1185">Reference proteome</keyword>
<evidence type="ECO:0000313" key="2">
    <source>
        <dbReference type="EMBL" id="KAH6589965.1"/>
    </source>
</evidence>
<dbReference type="SUPFAM" id="SSF63748">
    <property type="entry name" value="Tudor/PWWP/MBT"/>
    <property type="match status" value="1"/>
</dbReference>
<dbReference type="EMBL" id="JAFCIX010000438">
    <property type="protein sequence ID" value="KAH6589965.1"/>
    <property type="molecule type" value="Genomic_DNA"/>
</dbReference>
<feature type="compositionally biased region" description="Basic and acidic residues" evidence="1">
    <location>
        <begin position="311"/>
        <end position="322"/>
    </location>
</feature>
<accession>A0ABQ8F0I5</accession>
<proteinExistence type="predicted"/>
<feature type="compositionally biased region" description="Low complexity" evidence="1">
    <location>
        <begin position="351"/>
        <end position="361"/>
    </location>
</feature>
<feature type="compositionally biased region" description="Polar residues" evidence="1">
    <location>
        <begin position="427"/>
        <end position="449"/>
    </location>
</feature>
<feature type="region of interest" description="Disordered" evidence="1">
    <location>
        <begin position="41"/>
        <end position="61"/>
    </location>
</feature>
<evidence type="ECO:0000313" key="3">
    <source>
        <dbReference type="Proteomes" id="UP001648503"/>
    </source>
</evidence>
<protein>
    <recommendedName>
        <fullName evidence="4">PWWP domain-containing protein</fullName>
    </recommendedName>
</protein>
<evidence type="ECO:0008006" key="4">
    <source>
        <dbReference type="Google" id="ProtNLM"/>
    </source>
</evidence>
<name>A0ABQ8F0I5_9FUNG</name>
<reference evidence="2 3" key="1">
    <citation type="submission" date="2021-02" db="EMBL/GenBank/DDBJ databases">
        <title>Variation within the Batrachochytrium salamandrivorans European outbreak.</title>
        <authorList>
            <person name="Kelly M."/>
            <person name="Pasmans F."/>
            <person name="Shea T.P."/>
            <person name="Munoz J.F."/>
            <person name="Carranza S."/>
            <person name="Cuomo C.A."/>
            <person name="Martel A."/>
        </authorList>
    </citation>
    <scope>NUCLEOTIDE SEQUENCE [LARGE SCALE GENOMIC DNA]</scope>
    <source>
        <strain evidence="2 3">AMFP18/2</strain>
    </source>
</reference>
<feature type="compositionally biased region" description="Low complexity" evidence="1">
    <location>
        <begin position="77"/>
        <end position="88"/>
    </location>
</feature>
<sequence length="468" mass="50186">MPNPHMPVSADLPQSTVHSLHTLPGATTALLAAGTTSSLLPNTSPAMTTTAESSSAIQSHRAPASQILASVSLSKNGSAAQPGASQASTVSSSRTNENTATAVGAAAGVAPTMTAAHKRQRHMLVFVDPDDAHTPYWWPAMVVPHSEYSLFKRTMGPNVELPGVGQLLVCYFEDASFSVVSEADTLPFGPSLPPYTSYLAGPSAARFRKDKAVLLATDHWQTGRVPPFFTWLASPTVSRDASPIRKQDLLPPLKHQKVPLPHPQTPLTSHIPTDLLLAQVGNKSRKPTSAAGSRQKKNQTTANARLNSSDKLQKKVKMERPPYQKPPRLYSSAMDLCTGSATPTSEAEQCSSISSLHSSSSTELDNSARQPTPPLLSALSPPITILMHQTGSLVESPPMTLPSPDRSVVEFVSDTSTAKHASPLQPPNESESANRLQQTPPQSLRTAMSMSKKRRWIDRYNTQLQAQI</sequence>
<dbReference type="Proteomes" id="UP001648503">
    <property type="component" value="Unassembled WGS sequence"/>
</dbReference>
<feature type="compositionally biased region" description="Polar residues" evidence="1">
    <location>
        <begin position="42"/>
        <end position="58"/>
    </location>
</feature>
<evidence type="ECO:0000256" key="1">
    <source>
        <dbReference type="SAM" id="MobiDB-lite"/>
    </source>
</evidence>
<feature type="compositionally biased region" description="Polar residues" evidence="1">
    <location>
        <begin position="339"/>
        <end position="350"/>
    </location>
</feature>
<feature type="region of interest" description="Disordered" evidence="1">
    <location>
        <begin position="282"/>
        <end position="377"/>
    </location>
</feature>
<organism evidence="2 3">
    <name type="scientific">Batrachochytrium salamandrivorans</name>
    <dbReference type="NCBI Taxonomy" id="1357716"/>
    <lineage>
        <taxon>Eukaryota</taxon>
        <taxon>Fungi</taxon>
        <taxon>Fungi incertae sedis</taxon>
        <taxon>Chytridiomycota</taxon>
        <taxon>Chytridiomycota incertae sedis</taxon>
        <taxon>Chytridiomycetes</taxon>
        <taxon>Rhizophydiales</taxon>
        <taxon>Rhizophydiales incertae sedis</taxon>
        <taxon>Batrachochytrium</taxon>
    </lineage>
</organism>
<feature type="region of interest" description="Disordered" evidence="1">
    <location>
        <begin position="414"/>
        <end position="452"/>
    </location>
</feature>
<feature type="compositionally biased region" description="Polar residues" evidence="1">
    <location>
        <begin position="298"/>
        <end position="310"/>
    </location>
</feature>
<comment type="caution">
    <text evidence="2">The sequence shown here is derived from an EMBL/GenBank/DDBJ whole genome shotgun (WGS) entry which is preliminary data.</text>
</comment>
<feature type="region of interest" description="Disordered" evidence="1">
    <location>
        <begin position="76"/>
        <end position="96"/>
    </location>
</feature>
<dbReference type="CDD" id="cd05162">
    <property type="entry name" value="PWWP"/>
    <property type="match status" value="1"/>
</dbReference>